<dbReference type="Gene3D" id="3.40.1440.10">
    <property type="entry name" value="GIY-YIG endonuclease"/>
    <property type="match status" value="1"/>
</dbReference>
<evidence type="ECO:0000313" key="3">
    <source>
        <dbReference type="Proteomes" id="UP000677054"/>
    </source>
</evidence>
<organism evidence="2">
    <name type="scientific">Darwinula stevensoni</name>
    <dbReference type="NCBI Taxonomy" id="69355"/>
    <lineage>
        <taxon>Eukaryota</taxon>
        <taxon>Metazoa</taxon>
        <taxon>Ecdysozoa</taxon>
        <taxon>Arthropoda</taxon>
        <taxon>Crustacea</taxon>
        <taxon>Oligostraca</taxon>
        <taxon>Ostracoda</taxon>
        <taxon>Podocopa</taxon>
        <taxon>Podocopida</taxon>
        <taxon>Darwinulocopina</taxon>
        <taxon>Darwinuloidea</taxon>
        <taxon>Darwinulidae</taxon>
        <taxon>Darwinula</taxon>
    </lineage>
</organism>
<reference evidence="2" key="1">
    <citation type="submission" date="2020-11" db="EMBL/GenBank/DDBJ databases">
        <authorList>
            <person name="Tran Van P."/>
        </authorList>
    </citation>
    <scope>NUCLEOTIDE SEQUENCE</scope>
</reference>
<dbReference type="EMBL" id="LR907277">
    <property type="protein sequence ID" value="CAD7254085.1"/>
    <property type="molecule type" value="Genomic_DNA"/>
</dbReference>
<feature type="compositionally biased region" description="Basic residues" evidence="1">
    <location>
        <begin position="263"/>
        <end position="273"/>
    </location>
</feature>
<feature type="region of interest" description="Disordered" evidence="1">
    <location>
        <begin position="244"/>
        <end position="366"/>
    </location>
</feature>
<dbReference type="OrthoDB" id="6764275at2759"/>
<dbReference type="AlphaFoldDB" id="A0A7R9AH91"/>
<protein>
    <submittedName>
        <fullName evidence="2">Uncharacterized protein</fullName>
    </submittedName>
</protein>
<dbReference type="InterPro" id="IPR035901">
    <property type="entry name" value="GIY-YIG_endonuc_sf"/>
</dbReference>
<sequence>MNVSKKMDKSGTELGSEARKILLNVKIGASVKKIRDEFENMHPDGSISNEIIEGVIGAFQRSCDETSSDEDEAAGGQDLEASDLGNYTYFVQIAETEDLLYLYKRRRDFCDWITRKMKDDKKILDRLIFTSTADFYLDGTVKRKNVWFCGKNEPTEDVQTKKDVSSEKVEKVTVWDGRQGPVKAMKRENKEPEFVEHKVVAVEDGNCKSSNVIYCITCNICGHQYIGMTKDTLSIRMSQHRFAIERGASNSGKRKLARESPSKKQKKKKTAAKKGKETIGASTSKGREETMEASTPKGREETMEASTPKGREENVEASTSKGREETMEASTPKGREETMEASTPKGREENVEASTPKGREENVEKEEIVRGIEDHMKDCVDAKYSPSMRWEFLTVTILHMSLIDSANNLNSLETCYIEKYDPAINKNKKSGKASRKS</sequence>
<evidence type="ECO:0000256" key="1">
    <source>
        <dbReference type="SAM" id="MobiDB-lite"/>
    </source>
</evidence>
<name>A0A7R9AH91_9CRUS</name>
<accession>A0A7R9AH91</accession>
<proteinExistence type="predicted"/>
<dbReference type="Proteomes" id="UP000677054">
    <property type="component" value="Unassembled WGS sequence"/>
</dbReference>
<feature type="compositionally biased region" description="Basic and acidic residues" evidence="1">
    <location>
        <begin position="357"/>
        <end position="366"/>
    </location>
</feature>
<evidence type="ECO:0000313" key="2">
    <source>
        <dbReference type="EMBL" id="CAD7254085.1"/>
    </source>
</evidence>
<gene>
    <name evidence="2" type="ORF">DSTB1V02_LOCUS13831</name>
</gene>
<keyword evidence="3" id="KW-1185">Reference proteome</keyword>
<dbReference type="EMBL" id="CAJPEV010007760">
    <property type="protein sequence ID" value="CAG0904924.1"/>
    <property type="molecule type" value="Genomic_DNA"/>
</dbReference>